<sequence>MATDRAPRVRPAAVSQQFGVRLARLAQRAARCRLFAAFPCEIRALQGLRTRCAQSLFSFSFNLNYRSRVGSGGISSRPASLRKSAQLVRESSRTGDMLESIQVTERLRWPELELSKKHLLSPTDVPVSPSHVCLEKLPSGVLKTLLNSTTSSSYNILLQAEEKERRSPKHSPHRRPRRPGRPGRSTGSRGGPRRAPISFLLSEAHEGFKDVHQSRLSSARYLSGGSQPIQGITVRGCPVGLSTRPCTLPTGLCLTTSPRTKLPLLVKGSGTHDGENTVKKLCILTAIKPSNVDKEKVKFFKSNFTYNPQFEYSNPVSPMVLSRHSNASDRFITQAVRIMELALDKYGTYEKFEQATGGNLLSKGRIGYLVKKYMEKEDCVGEIVVHLTDDLLSRASMTVVNSRPTLTINMSTAREYWLEGMLQHEIGTHYLRGINNSHQPWSNRAGRRRHGLQPVNPTEEGLASIHSVLFRRDPTLWRAALLYYTVYQASRLSFAQLFQNLGRFVQDASTRWDYCVRAKRGQTDTSLPGCFSKDQVYLDGILKILRHREKIDFPLLMALGKVSFEDVDRLKSLAAMDHVRIPHFLQDRALYMEQLKKIMEVNHLTDEELRTLI</sequence>
<keyword evidence="4" id="KW-0482">Metalloprotease</keyword>
<evidence type="ECO:0000256" key="5">
    <source>
        <dbReference type="SAM" id="MobiDB-lite"/>
    </source>
</evidence>
<dbReference type="OrthoDB" id="449345at2759"/>
<comment type="cofactor">
    <cofactor evidence="1">
        <name>Zn(2+)</name>
        <dbReference type="ChEBI" id="CHEBI:29105"/>
    </cofactor>
</comment>
<dbReference type="PANTHER" id="PTHR31817">
    <property type="match status" value="1"/>
</dbReference>
<organism evidence="6 7">
    <name type="scientific">Scleropages formosus</name>
    <name type="common">Asian bonytongue</name>
    <name type="synonym">Osteoglossum formosum</name>
    <dbReference type="NCBI Taxonomy" id="113540"/>
    <lineage>
        <taxon>Eukaryota</taxon>
        <taxon>Metazoa</taxon>
        <taxon>Chordata</taxon>
        <taxon>Craniata</taxon>
        <taxon>Vertebrata</taxon>
        <taxon>Euteleostomi</taxon>
        <taxon>Actinopterygii</taxon>
        <taxon>Neopterygii</taxon>
        <taxon>Teleostei</taxon>
        <taxon>Osteoglossocephala</taxon>
        <taxon>Osteoglossomorpha</taxon>
        <taxon>Osteoglossiformes</taxon>
        <taxon>Osteoglossidae</taxon>
        <taxon>Scleropages</taxon>
    </lineage>
</organism>
<dbReference type="AlphaFoldDB" id="A0A8C9RU83"/>
<protein>
    <submittedName>
        <fullName evidence="6">Microtubule associated tyrosine carboxypeptidase 2</fullName>
    </submittedName>
</protein>
<dbReference type="InterPro" id="IPR012548">
    <property type="entry name" value="MATCAP"/>
</dbReference>
<evidence type="ECO:0000313" key="7">
    <source>
        <dbReference type="Proteomes" id="UP000694397"/>
    </source>
</evidence>
<dbReference type="Pfam" id="PF08014">
    <property type="entry name" value="MATCAP"/>
    <property type="match status" value="1"/>
</dbReference>
<gene>
    <name evidence="6" type="primary">MATCAP2</name>
    <name evidence="6" type="synonym">matcap2</name>
</gene>
<evidence type="ECO:0000256" key="4">
    <source>
        <dbReference type="ARBA" id="ARBA00023049"/>
    </source>
</evidence>
<keyword evidence="3" id="KW-0378">Hydrolase</keyword>
<reference evidence="6" key="2">
    <citation type="submission" date="2025-08" db="UniProtKB">
        <authorList>
            <consortium name="Ensembl"/>
        </authorList>
    </citation>
    <scope>IDENTIFICATION</scope>
</reference>
<dbReference type="Proteomes" id="UP000694397">
    <property type="component" value="Chromosome 23"/>
</dbReference>
<reference evidence="6" key="3">
    <citation type="submission" date="2025-09" db="UniProtKB">
        <authorList>
            <consortium name="Ensembl"/>
        </authorList>
    </citation>
    <scope>IDENTIFICATION</scope>
</reference>
<dbReference type="GO" id="GO:0008237">
    <property type="term" value="F:metallopeptidase activity"/>
    <property type="evidence" value="ECO:0007669"/>
    <property type="project" value="UniProtKB-KW"/>
</dbReference>
<dbReference type="SMART" id="SM01154">
    <property type="entry name" value="DUF1704"/>
    <property type="match status" value="1"/>
</dbReference>
<evidence type="ECO:0000256" key="1">
    <source>
        <dbReference type="ARBA" id="ARBA00001947"/>
    </source>
</evidence>
<dbReference type="GO" id="GO:0006508">
    <property type="term" value="P:proteolysis"/>
    <property type="evidence" value="ECO:0007669"/>
    <property type="project" value="UniProtKB-KW"/>
</dbReference>
<evidence type="ECO:0000256" key="2">
    <source>
        <dbReference type="ARBA" id="ARBA00022670"/>
    </source>
</evidence>
<evidence type="ECO:0000313" key="6">
    <source>
        <dbReference type="Ensembl" id="ENSSFOP00015022710.2"/>
    </source>
</evidence>
<keyword evidence="7" id="KW-1185">Reference proteome</keyword>
<dbReference type="Ensembl" id="ENSSFOT00015022959.2">
    <property type="protein sequence ID" value="ENSSFOP00015022710.2"/>
    <property type="gene ID" value="ENSSFOG00015014607.2"/>
</dbReference>
<proteinExistence type="predicted"/>
<reference evidence="6 7" key="1">
    <citation type="submission" date="2019-04" db="EMBL/GenBank/DDBJ databases">
        <authorList>
            <consortium name="Wellcome Sanger Institute Data Sharing"/>
        </authorList>
    </citation>
    <scope>NUCLEOTIDE SEQUENCE [LARGE SCALE GENOMIC DNA]</scope>
</reference>
<feature type="region of interest" description="Disordered" evidence="5">
    <location>
        <begin position="159"/>
        <end position="195"/>
    </location>
</feature>
<dbReference type="GeneTree" id="ENSGT00390000004417"/>
<keyword evidence="2" id="KW-0645">Protease</keyword>
<feature type="compositionally biased region" description="Basic residues" evidence="5">
    <location>
        <begin position="166"/>
        <end position="181"/>
    </location>
</feature>
<evidence type="ECO:0000256" key="3">
    <source>
        <dbReference type="ARBA" id="ARBA00022801"/>
    </source>
</evidence>
<name>A0A8C9RU83_SCLFO</name>
<accession>A0A8C9RU83</accession>
<dbReference type="PANTHER" id="PTHR31817:SF3">
    <property type="entry name" value="TYROSINE CARBOXYPEPTIDASE MATCAP2-RELATED"/>
    <property type="match status" value="1"/>
</dbReference>